<dbReference type="Proteomes" id="UP000189580">
    <property type="component" value="Chromosome b"/>
</dbReference>
<feature type="region of interest" description="Disordered" evidence="15">
    <location>
        <begin position="1"/>
        <end position="23"/>
    </location>
</feature>
<evidence type="ECO:0000259" key="18">
    <source>
        <dbReference type="PROSITE" id="PS51194"/>
    </source>
</evidence>
<keyword evidence="8" id="KW-0378">Hydrolase</keyword>
<dbReference type="SUPFAM" id="SSF57850">
    <property type="entry name" value="RING/U-box"/>
    <property type="match status" value="1"/>
</dbReference>
<evidence type="ECO:0000256" key="9">
    <source>
        <dbReference type="ARBA" id="ARBA00022806"/>
    </source>
</evidence>
<dbReference type="GO" id="GO:0003676">
    <property type="term" value="F:nucleic acid binding"/>
    <property type="evidence" value="ECO:0007669"/>
    <property type="project" value="InterPro"/>
</dbReference>
<keyword evidence="11" id="KW-0067">ATP-binding</keyword>
<dbReference type="Pfam" id="PF08797">
    <property type="entry name" value="HIRAN"/>
    <property type="match status" value="1"/>
</dbReference>
<dbReference type="PANTHER" id="PTHR45626:SF22">
    <property type="entry name" value="DNA REPAIR PROTEIN RAD5"/>
    <property type="match status" value="1"/>
</dbReference>
<dbReference type="PROSITE" id="PS51192">
    <property type="entry name" value="HELICASE_ATP_BIND_1"/>
    <property type="match status" value="1"/>
</dbReference>
<dbReference type="SMART" id="SM00910">
    <property type="entry name" value="HIRAN"/>
    <property type="match status" value="1"/>
</dbReference>
<dbReference type="GO" id="GO:0008270">
    <property type="term" value="F:zinc ion binding"/>
    <property type="evidence" value="ECO:0007669"/>
    <property type="project" value="UniProtKB-KW"/>
</dbReference>
<evidence type="ECO:0000256" key="14">
    <source>
        <dbReference type="PROSITE-ProRule" id="PRU00175"/>
    </source>
</evidence>
<dbReference type="InterPro" id="IPR000330">
    <property type="entry name" value="SNF2_N"/>
</dbReference>
<dbReference type="SMART" id="SM00184">
    <property type="entry name" value="RING"/>
    <property type="match status" value="1"/>
</dbReference>
<keyword evidence="7 14" id="KW-0863">Zinc-finger</keyword>
<dbReference type="Pfam" id="PF00271">
    <property type="entry name" value="Helicase_C"/>
    <property type="match status" value="1"/>
</dbReference>
<dbReference type="CDD" id="cd16572">
    <property type="entry name" value="RING-HC_SpRad8-like"/>
    <property type="match status" value="1"/>
</dbReference>
<dbReference type="OrthoDB" id="2801544at2759"/>
<dbReference type="Gene3D" id="3.40.50.300">
    <property type="entry name" value="P-loop containing nucleotide triphosphate hydrolases"/>
    <property type="match status" value="1"/>
</dbReference>
<feature type="domain" description="RING-type" evidence="16">
    <location>
        <begin position="944"/>
        <end position="991"/>
    </location>
</feature>
<feature type="region of interest" description="Disordered" evidence="15">
    <location>
        <begin position="370"/>
        <end position="425"/>
    </location>
</feature>
<dbReference type="PROSITE" id="PS51194">
    <property type="entry name" value="HELICASE_CTER"/>
    <property type="match status" value="1"/>
</dbReference>
<dbReference type="Pfam" id="PF00176">
    <property type="entry name" value="SNF2-rel_dom"/>
    <property type="match status" value="1"/>
</dbReference>
<evidence type="ECO:0000259" key="16">
    <source>
        <dbReference type="PROSITE" id="PS50089"/>
    </source>
</evidence>
<evidence type="ECO:0000256" key="6">
    <source>
        <dbReference type="ARBA" id="ARBA00022763"/>
    </source>
</evidence>
<dbReference type="Pfam" id="PF00097">
    <property type="entry name" value="zf-C3HC4"/>
    <property type="match status" value="1"/>
</dbReference>
<dbReference type="CDD" id="cd18008">
    <property type="entry name" value="DEXDc_SHPRH-like"/>
    <property type="match status" value="1"/>
</dbReference>
<dbReference type="Gene3D" id="3.40.50.10810">
    <property type="entry name" value="Tandem AAA-ATPase domain"/>
    <property type="match status" value="1"/>
</dbReference>
<evidence type="ECO:0000313" key="19">
    <source>
        <dbReference type="EMBL" id="ANB15029.1"/>
    </source>
</evidence>
<evidence type="ECO:0000256" key="11">
    <source>
        <dbReference type="ARBA" id="ARBA00022840"/>
    </source>
</evidence>
<evidence type="ECO:0000256" key="7">
    <source>
        <dbReference type="ARBA" id="ARBA00022771"/>
    </source>
</evidence>
<evidence type="ECO:0000256" key="12">
    <source>
        <dbReference type="ARBA" id="ARBA00023204"/>
    </source>
</evidence>
<dbReference type="InterPro" id="IPR018957">
    <property type="entry name" value="Znf_C3HC4_RING-type"/>
</dbReference>
<dbReference type="GO" id="GO:0006281">
    <property type="term" value="P:DNA repair"/>
    <property type="evidence" value="ECO:0007669"/>
    <property type="project" value="UniProtKB-KW"/>
</dbReference>
<dbReference type="InterPro" id="IPR013083">
    <property type="entry name" value="Znf_RING/FYVE/PHD"/>
</dbReference>
<keyword evidence="5" id="KW-0547">Nucleotide-binding</keyword>
<evidence type="ECO:0000256" key="5">
    <source>
        <dbReference type="ARBA" id="ARBA00022741"/>
    </source>
</evidence>
<evidence type="ECO:0000313" key="20">
    <source>
        <dbReference type="Proteomes" id="UP000189580"/>
    </source>
</evidence>
<evidence type="ECO:0000256" key="13">
    <source>
        <dbReference type="ARBA" id="ARBA00023242"/>
    </source>
</evidence>
<evidence type="ECO:0000256" key="2">
    <source>
        <dbReference type="ARBA" id="ARBA00007025"/>
    </source>
</evidence>
<evidence type="ECO:0000256" key="1">
    <source>
        <dbReference type="ARBA" id="ARBA00004123"/>
    </source>
</evidence>
<dbReference type="InterPro" id="IPR001650">
    <property type="entry name" value="Helicase_C-like"/>
</dbReference>
<keyword evidence="9 19" id="KW-0347">Helicase</keyword>
<keyword evidence="13" id="KW-0539">Nucleus</keyword>
<comment type="similarity">
    <text evidence="2">Belongs to the SNF2/RAD54 helicase family.</text>
</comment>
<name>A0A167FAC0_9ASCO</name>
<keyword evidence="10" id="KW-0862">Zinc</keyword>
<keyword evidence="12" id="KW-0234">DNA repair</keyword>
<proteinExistence type="inferred from homology"/>
<keyword evidence="6" id="KW-0227">DNA damage</keyword>
<feature type="compositionally biased region" description="Polar residues" evidence="15">
    <location>
        <begin position="114"/>
        <end position="130"/>
    </location>
</feature>
<dbReference type="InterPro" id="IPR049730">
    <property type="entry name" value="SNF2/RAD54-like_C"/>
</dbReference>
<dbReference type="EMBL" id="CP014503">
    <property type="protein sequence ID" value="ANB15029.1"/>
    <property type="molecule type" value="Genomic_DNA"/>
</dbReference>
<protein>
    <recommendedName>
        <fullName evidence="3">DNA repair protein RAD5</fullName>
    </recommendedName>
</protein>
<dbReference type="GO" id="GO:0005524">
    <property type="term" value="F:ATP binding"/>
    <property type="evidence" value="ECO:0007669"/>
    <property type="project" value="UniProtKB-KW"/>
</dbReference>
<feature type="region of interest" description="Disordered" evidence="15">
    <location>
        <begin position="478"/>
        <end position="502"/>
    </location>
</feature>
<dbReference type="InterPro" id="IPR027417">
    <property type="entry name" value="P-loop_NTPase"/>
</dbReference>
<keyword evidence="4" id="KW-0479">Metal-binding</keyword>
<evidence type="ECO:0000256" key="4">
    <source>
        <dbReference type="ARBA" id="ARBA00022723"/>
    </source>
</evidence>
<dbReference type="InterPro" id="IPR014001">
    <property type="entry name" value="Helicase_ATP-bd"/>
</dbReference>
<dbReference type="GO" id="GO:0008094">
    <property type="term" value="F:ATP-dependent activity, acting on DNA"/>
    <property type="evidence" value="ECO:0007669"/>
    <property type="project" value="TreeGrafter"/>
</dbReference>
<evidence type="ECO:0000256" key="3">
    <source>
        <dbReference type="ARBA" id="ARBA00013412"/>
    </source>
</evidence>
<dbReference type="GO" id="GO:0005634">
    <property type="term" value="C:nucleus"/>
    <property type="evidence" value="ECO:0007669"/>
    <property type="project" value="UniProtKB-SubCell"/>
</dbReference>
<organism evidence="19 20">
    <name type="scientific">Sugiyamaella lignohabitans</name>
    <dbReference type="NCBI Taxonomy" id="796027"/>
    <lineage>
        <taxon>Eukaryota</taxon>
        <taxon>Fungi</taxon>
        <taxon>Dikarya</taxon>
        <taxon>Ascomycota</taxon>
        <taxon>Saccharomycotina</taxon>
        <taxon>Dipodascomycetes</taxon>
        <taxon>Dipodascales</taxon>
        <taxon>Trichomonascaceae</taxon>
        <taxon>Sugiyamaella</taxon>
    </lineage>
</organism>
<accession>A0A167FAC0</accession>
<feature type="region of interest" description="Disordered" evidence="15">
    <location>
        <begin position="105"/>
        <end position="170"/>
    </location>
</feature>
<gene>
    <name evidence="19" type="primary">RAD5</name>
    <name evidence="19" type="ORF">AWJ20_2649</name>
</gene>
<feature type="domain" description="Helicase C-terminal" evidence="18">
    <location>
        <begin position="1021"/>
        <end position="1189"/>
    </location>
</feature>
<dbReference type="InterPro" id="IPR050628">
    <property type="entry name" value="SNF2_RAD54_helicase_TF"/>
</dbReference>
<feature type="compositionally biased region" description="Low complexity" evidence="15">
    <location>
        <begin position="478"/>
        <end position="488"/>
    </location>
</feature>
<keyword evidence="20" id="KW-1185">Reference proteome</keyword>
<dbReference type="InterPro" id="IPR014905">
    <property type="entry name" value="HIRAN"/>
</dbReference>
<evidence type="ECO:0000256" key="10">
    <source>
        <dbReference type="ARBA" id="ARBA00022833"/>
    </source>
</evidence>
<evidence type="ECO:0000259" key="17">
    <source>
        <dbReference type="PROSITE" id="PS51192"/>
    </source>
</evidence>
<dbReference type="RefSeq" id="XP_018737506.1">
    <property type="nucleotide sequence ID" value="XM_018879605.1"/>
</dbReference>
<dbReference type="InterPro" id="IPR038718">
    <property type="entry name" value="SNF2-like_sf"/>
</dbReference>
<dbReference type="PROSITE" id="PS50089">
    <property type="entry name" value="ZF_RING_2"/>
    <property type="match status" value="1"/>
</dbReference>
<dbReference type="Gene3D" id="3.30.40.10">
    <property type="entry name" value="Zinc/RING finger domain, C3HC4 (zinc finger)"/>
    <property type="match status" value="1"/>
</dbReference>
<feature type="compositionally biased region" description="Basic and acidic residues" evidence="15">
    <location>
        <begin position="1"/>
        <end position="21"/>
    </location>
</feature>
<dbReference type="SMART" id="SM00490">
    <property type="entry name" value="HELICc"/>
    <property type="match status" value="1"/>
</dbReference>
<dbReference type="SMART" id="SM00487">
    <property type="entry name" value="DEXDc"/>
    <property type="match status" value="1"/>
</dbReference>
<dbReference type="SUPFAM" id="SSF52540">
    <property type="entry name" value="P-loop containing nucleoside triphosphate hydrolases"/>
    <property type="match status" value="2"/>
</dbReference>
<dbReference type="GeneID" id="30034583"/>
<dbReference type="AlphaFoldDB" id="A0A167FAC0"/>
<dbReference type="GO" id="GO:0004386">
    <property type="term" value="F:helicase activity"/>
    <property type="evidence" value="ECO:0007669"/>
    <property type="project" value="UniProtKB-KW"/>
</dbReference>
<dbReference type="KEGG" id="slb:AWJ20_2649"/>
<dbReference type="PANTHER" id="PTHR45626">
    <property type="entry name" value="TRANSCRIPTION TERMINATION FACTOR 2-RELATED"/>
    <property type="match status" value="1"/>
</dbReference>
<feature type="compositionally biased region" description="Low complexity" evidence="15">
    <location>
        <begin position="155"/>
        <end position="168"/>
    </location>
</feature>
<sequence>MTGLSDYKEYYKERSSGERPSKRVKFFTQETQTIQNLPDTAPATQTSFRSELESVVGPIDDSLSKKLEDKANGDVQRAINFYFDRSQIDLGHTSDSVTLAENEPADIHTEDESTSPLFANEPSDSITLDNNVLEHPDPSPPRSDSDGLVDTDAPSAESSHATLSSSLTNIQPVELSNNTSSSQSPPPAESSWEKRYIGSFQAEVWATRSGLKLVEYQEKLSVDRAATAVAPSNYGSGFGSKEDFVIRISNSKGQDFARLSENDARIVALLIDTNVCSFSGTCIYADSYVRIGGYIIIQIDCFIKRSAFYKDLILPDSATRVLGRKFRANNANSSNALQLFDNAKENGYERVMRLRQLALTGLFGKLGLNASDDDDNEEKSSGESYNGPDLVKGTQLMGSQIPNTSLNGNGGDTASPSDDEEEGRDVGQDDLDALYKRSERPDVHLDPVEPAPSFAFELRPYQKKGLNWMIQKETAVVASSSPASSQVERSADEENPNNEPMHPLWQAIEWPPIPTQHEEDVVYSKGARFYANLYSGELSLKFPTQKKSVLGGILADEMGLGKTISTMALVHSCQDTVPTATSPKRKNYLANTTLVIAPMSLLSQWESEALASSGPGTVNVLVYYGSSASSEFRKLVDSKEKVPKIIITSYGTLVSEYNNLVRFRKANGYDVNNESWQNSEDLKLFDFYNYTFYRIVLDEGHTIKNRNTKTTKACYELRSDKKWVLTGTPIVNKLEDLYSIVKFLGVEPWNNFNFWRSFITIPFQSKGYVKALHVVQSVMEPLVLRRTKNMKQEDGQALVVLPSKTVKIERVKFSEDEQALYSYIFARVKSSFDKKLEHGTVMKSYTAILSQILRLRQTCCHPSLVWSKFNEQVENELDDDMAVERDEMGTDSSQPESEIFNLRNKDLKDILNRFNQADSNEDNFQQTYGAEVMRGIIDGTEKECPICTTEPIPNDELAVTECWHVACLACILKHIEFQKKKNEVPRCPTCRATINAKRLFQVSSDSSKLTLYRDKTSQSAKLRCLIASLQADINNNTKSVVFSQFTSYLDLIEAELSIHEISTLRFDGTLSQSARSDVLDKFKNDPSKRVLLISLKAGGVGLNLVCAQKAYMMDPWWSYAIESQAIDRIHRMGQTSEVTVVRYIMEGTVEERMLKIQDRKKFLASSTLGMSEDEKKAQRLEDIKMLFEE</sequence>
<feature type="domain" description="Helicase ATP-binding" evidence="17">
    <location>
        <begin position="543"/>
        <end position="747"/>
    </location>
</feature>
<evidence type="ECO:0000256" key="8">
    <source>
        <dbReference type="ARBA" id="ARBA00022801"/>
    </source>
</evidence>
<feature type="compositionally biased region" description="Polar residues" evidence="15">
    <location>
        <begin position="396"/>
        <end position="416"/>
    </location>
</feature>
<comment type="subcellular location">
    <subcellularLocation>
        <location evidence="1">Nucleus</location>
    </subcellularLocation>
</comment>
<reference evidence="19 20" key="1">
    <citation type="submission" date="2016-02" db="EMBL/GenBank/DDBJ databases">
        <title>Complete genome sequence and transcriptome regulation of the pentose utilising yeast Sugiyamaella lignohabitans.</title>
        <authorList>
            <person name="Bellasio M."/>
            <person name="Peymann A."/>
            <person name="Valli M."/>
            <person name="Sipitzky M."/>
            <person name="Graf A."/>
            <person name="Sauer M."/>
            <person name="Marx H."/>
            <person name="Mattanovich D."/>
        </authorList>
    </citation>
    <scope>NUCLEOTIDE SEQUENCE [LARGE SCALE GENOMIC DNA]</scope>
    <source>
        <strain evidence="19 20">CBS 10342</strain>
    </source>
</reference>
<dbReference type="GO" id="GO:0016818">
    <property type="term" value="F:hydrolase activity, acting on acid anhydrides, in phosphorus-containing anhydrides"/>
    <property type="evidence" value="ECO:0007669"/>
    <property type="project" value="InterPro"/>
</dbReference>
<evidence type="ECO:0000256" key="15">
    <source>
        <dbReference type="SAM" id="MobiDB-lite"/>
    </source>
</evidence>
<dbReference type="CDD" id="cd18793">
    <property type="entry name" value="SF2_C_SNF"/>
    <property type="match status" value="1"/>
</dbReference>
<dbReference type="InterPro" id="IPR001841">
    <property type="entry name" value="Znf_RING"/>
</dbReference>